<dbReference type="PROSITE" id="PS01359">
    <property type="entry name" value="ZF_PHD_1"/>
    <property type="match status" value="1"/>
</dbReference>
<dbReference type="InterPro" id="IPR019786">
    <property type="entry name" value="Zinc_finger_PHD-type_CS"/>
</dbReference>
<keyword evidence="3" id="KW-1185">Reference proteome</keyword>
<dbReference type="SMART" id="SM00249">
    <property type="entry name" value="PHD"/>
    <property type="match status" value="1"/>
</dbReference>
<dbReference type="Proteomes" id="UP001152795">
    <property type="component" value="Unassembled WGS sequence"/>
</dbReference>
<dbReference type="OrthoDB" id="10646130at2759"/>
<reference evidence="2" key="1">
    <citation type="submission" date="2020-04" db="EMBL/GenBank/DDBJ databases">
        <authorList>
            <person name="Alioto T."/>
            <person name="Alioto T."/>
            <person name="Gomez Garrido J."/>
        </authorList>
    </citation>
    <scope>NUCLEOTIDE SEQUENCE</scope>
    <source>
        <strain evidence="2">A484AB</strain>
    </source>
</reference>
<organism evidence="2 3">
    <name type="scientific">Paramuricea clavata</name>
    <name type="common">Red gorgonian</name>
    <name type="synonym">Violescent sea-whip</name>
    <dbReference type="NCBI Taxonomy" id="317549"/>
    <lineage>
        <taxon>Eukaryota</taxon>
        <taxon>Metazoa</taxon>
        <taxon>Cnidaria</taxon>
        <taxon>Anthozoa</taxon>
        <taxon>Octocorallia</taxon>
        <taxon>Malacalcyonacea</taxon>
        <taxon>Plexauridae</taxon>
        <taxon>Paramuricea</taxon>
    </lineage>
</organism>
<comment type="caution">
    <text evidence="2">The sequence shown here is derived from an EMBL/GenBank/DDBJ whole genome shotgun (WGS) entry which is preliminary data.</text>
</comment>
<dbReference type="InterPro" id="IPR013083">
    <property type="entry name" value="Znf_RING/FYVE/PHD"/>
</dbReference>
<sequence length="582" mass="64793">MAMNIEYYACNVNICITVFLALESCPVPVGIGAPSCGKSTAMRLVRKLMGMHIVSQSSGEFVVSNLTVTTIPVCWDDPTYATCVRQPLMSVFNGLGNQTQARGDEKPKTSFLLTVNFTLDDDLRSFERTTPIYFQKLVMDGTEVALDFLTAKTDIFALASTHALPDIIRMSQCINSANLAKHMDYFRNQLTGMSPRLPEIYSLYRLFAHEIISLVDNEAVLNAQAFDDYIEANFLPHVKLLYATTVKVHTNLEDVMKLLVQAIVSNERNESDLRTWMRPTVVAKLDKTEFVAFILPKALLEISKASLSPPTDRNVRDLITSVGGSSDFKSTFKDHPKKISCVRIPRTALSTSILQQIDGFFNIVQDEVESGEESCANCAALEMELKLCKTKNEEELDRCQEQIKGLQKDLVTTVKMKEDMEGKLLKLNNDLVDAKSELEESKKLSKASKAKPHNQPTVCYHPSTSGSSIVADSINDAALDCQRTSPAQTPVTSNVDCLNDSGLGDETNDTQKDDEVPHISSKKRRSQDSGDNKLKCNLCKKKKRSGTMRCTKCEQWQHFKCAGYAFTEAICVEANFLCKNCK</sequence>
<evidence type="ECO:0000256" key="1">
    <source>
        <dbReference type="SAM" id="MobiDB-lite"/>
    </source>
</evidence>
<feature type="compositionally biased region" description="Polar residues" evidence="1">
    <location>
        <begin position="485"/>
        <end position="496"/>
    </location>
</feature>
<feature type="region of interest" description="Disordered" evidence="1">
    <location>
        <begin position="443"/>
        <end position="464"/>
    </location>
</feature>
<name>A0A7D9E7C8_PARCT</name>
<dbReference type="InterPro" id="IPR011011">
    <property type="entry name" value="Znf_FYVE_PHD"/>
</dbReference>
<evidence type="ECO:0000313" key="2">
    <source>
        <dbReference type="EMBL" id="CAB4000482.1"/>
    </source>
</evidence>
<feature type="compositionally biased region" description="Polar residues" evidence="1">
    <location>
        <begin position="454"/>
        <end position="464"/>
    </location>
</feature>
<gene>
    <name evidence="2" type="ORF">PACLA_8A086563</name>
</gene>
<dbReference type="CDD" id="cd15517">
    <property type="entry name" value="PHD_TCF19_like"/>
    <property type="match status" value="1"/>
</dbReference>
<proteinExistence type="predicted"/>
<evidence type="ECO:0000313" key="3">
    <source>
        <dbReference type="Proteomes" id="UP001152795"/>
    </source>
</evidence>
<feature type="region of interest" description="Disordered" evidence="1">
    <location>
        <begin position="485"/>
        <end position="532"/>
    </location>
</feature>
<keyword evidence="2" id="KW-0548">Nucleotidyltransferase</keyword>
<dbReference type="GO" id="GO:0003964">
    <property type="term" value="F:RNA-directed DNA polymerase activity"/>
    <property type="evidence" value="ECO:0007669"/>
    <property type="project" value="UniProtKB-KW"/>
</dbReference>
<accession>A0A7D9E7C8</accession>
<dbReference type="SUPFAM" id="SSF57903">
    <property type="entry name" value="FYVE/PHD zinc finger"/>
    <property type="match status" value="1"/>
</dbReference>
<keyword evidence="2" id="KW-0695">RNA-directed DNA polymerase</keyword>
<dbReference type="AlphaFoldDB" id="A0A7D9E7C8"/>
<dbReference type="Gene3D" id="3.30.40.10">
    <property type="entry name" value="Zinc/RING finger domain, C3HC4 (zinc finger)"/>
    <property type="match status" value="1"/>
</dbReference>
<dbReference type="InterPro" id="IPR001965">
    <property type="entry name" value="Znf_PHD"/>
</dbReference>
<keyword evidence="2" id="KW-0808">Transferase</keyword>
<dbReference type="EMBL" id="CACRXK020003847">
    <property type="protein sequence ID" value="CAB4000482.1"/>
    <property type="molecule type" value="Genomic_DNA"/>
</dbReference>
<protein>
    <submittedName>
        <fullName evidence="2">RNA-directed DNA polymerase from mobile element jockey</fullName>
    </submittedName>
</protein>